<evidence type="ECO:0000313" key="1">
    <source>
        <dbReference type="Ensembl" id="ENSSSCP00000067821.1"/>
    </source>
</evidence>
<dbReference type="InParanoid" id="A0A5G2R0T2"/>
<reference evidence="1" key="4">
    <citation type="submission" date="2025-09" db="UniProtKB">
        <authorList>
            <consortium name="Ensembl"/>
        </authorList>
    </citation>
    <scope>IDENTIFICATION</scope>
</reference>
<dbReference type="Bgee" id="ENSSSCG00000049725">
    <property type="expression patterns" value="Expressed in longissimus lumborum muscle and 26 other cell types or tissues"/>
</dbReference>
<reference evidence="1" key="3">
    <citation type="submission" date="2025-08" db="UniProtKB">
        <authorList>
            <consortium name="Ensembl"/>
        </authorList>
    </citation>
    <scope>IDENTIFICATION</scope>
</reference>
<dbReference type="GeneTree" id="ENSGT01150000286916"/>
<dbReference type="AlphaFoldDB" id="A0A5G2R0T2"/>
<accession>A0A5G2R0T2</accession>
<dbReference type="Proteomes" id="UP000008227">
    <property type="component" value="Chromosome 5"/>
</dbReference>
<evidence type="ECO:0000313" key="2">
    <source>
        <dbReference type="Proteomes" id="UP000008227"/>
    </source>
</evidence>
<reference evidence="1" key="2">
    <citation type="journal article" date="2020" name="Gigascience">
        <title>An improved pig reference genome sequence to enable pig genetics and genomics research.</title>
        <authorList>
            <person name="Warr A."/>
            <person name="Affara N."/>
            <person name="Aken B."/>
            <person name="Beiki H."/>
            <person name="Bickhart D.M."/>
            <person name="Billis K."/>
            <person name="Chow W."/>
            <person name="Eory L."/>
            <person name="Finlayson H.A."/>
            <person name="Flicek P."/>
            <person name="Giron C.G."/>
            <person name="Griffin D.K."/>
            <person name="Hall R."/>
            <person name="Hannum G."/>
            <person name="Hourlier T."/>
            <person name="Howe K."/>
            <person name="Hume D.A."/>
            <person name="Izuogu O."/>
            <person name="Kim K."/>
            <person name="Koren S."/>
            <person name="Liu H."/>
            <person name="Manchanda N."/>
            <person name="Martin F.J."/>
            <person name="Nonneman D.J."/>
            <person name="O'Connor R.E."/>
            <person name="Phillippy A.M."/>
            <person name="Rohrer G.A."/>
            <person name="Rosen B.D."/>
            <person name="Rund L.A."/>
            <person name="Sargent C.A."/>
            <person name="Schook L.B."/>
            <person name="Schroeder S.G."/>
            <person name="Schwartz A.S."/>
            <person name="Skinner B.M."/>
            <person name="Talbot R."/>
            <person name="Tseng E."/>
            <person name="Tuggle C.K."/>
            <person name="Watson M."/>
            <person name="Smith T.P.L."/>
            <person name="Archibald A.L."/>
        </authorList>
    </citation>
    <scope>NUCLEOTIDE SEQUENCE [LARGE SCALE GENOMIC DNA]</scope>
    <source>
        <strain evidence="1">Duroc</strain>
    </source>
</reference>
<name>A0A5G2R0T2_PIG</name>
<proteinExistence type="predicted"/>
<organism evidence="1 2">
    <name type="scientific">Sus scrofa</name>
    <name type="common">Pig</name>
    <dbReference type="NCBI Taxonomy" id="9823"/>
    <lineage>
        <taxon>Eukaryota</taxon>
        <taxon>Metazoa</taxon>
        <taxon>Chordata</taxon>
        <taxon>Craniata</taxon>
        <taxon>Vertebrata</taxon>
        <taxon>Euteleostomi</taxon>
        <taxon>Mammalia</taxon>
        <taxon>Eutheria</taxon>
        <taxon>Laurasiatheria</taxon>
        <taxon>Artiodactyla</taxon>
        <taxon>Suina</taxon>
        <taxon>Suidae</taxon>
        <taxon>Sus</taxon>
    </lineage>
</organism>
<protein>
    <submittedName>
        <fullName evidence="1">Uncharacterized protein</fullName>
    </submittedName>
</protein>
<keyword evidence="2" id="KW-1185">Reference proteome</keyword>
<sequence>VGVTTPLEENIGQTLSDIKDSSIFSDPPLRILTIKTKINKRDLIKLKSFCTAKETLNKTKRQPTEWENIFASESTDKGFISKIHKHLLQLHTKKTNNPIKKWADDLNRRFSKEDIRMARNHMKRCSASLISREMHIKTTVRYPLTPARMAIIQRSANNKRWRGRGEKGTPDTVGGIVNWCNHCGEQYGDSSEN</sequence>
<dbReference type="Ensembl" id="ENSSSCT00000086372.1">
    <property type="protein sequence ID" value="ENSSSCP00000067821.1"/>
    <property type="gene ID" value="ENSSSCG00000049725.1"/>
</dbReference>
<reference evidence="2" key="1">
    <citation type="submission" date="2009-11" db="EMBL/GenBank/DDBJ databases">
        <authorList>
            <consortium name="Porcine genome sequencing project"/>
        </authorList>
    </citation>
    <scope>NUCLEOTIDE SEQUENCE [LARGE SCALE GENOMIC DNA]</scope>
    <source>
        <strain evidence="2">Duroc</strain>
    </source>
</reference>